<sequence>MYINLSGLNILVTGASKGIGKSIASKLAEAGATVAVHYNKNMREAENLAHVLGNESRAFQADLSKKDEAANLFDRVILEMGSIEILVNNAGVAKAAEIDGKEADWIKSWNETIQVNLTSAGILCKKTIEHFLKRNSAGRIINITSRAAYRGDTAEYMAYAASKAGLVSLTQTIARAYGKDGIKAFNIAPGFVRTDMAKEAMEKYGTEHATADISLERMTEPKDIAPMVTFLASGMADHATGSTIDMNAASYVH</sequence>
<protein>
    <submittedName>
        <fullName evidence="3">NAD(P)-dependent dehydrogenase, short-chain alcohol dehydrogenase family</fullName>
    </submittedName>
</protein>
<dbReference type="STRING" id="692418.SAMN04488029_1654"/>
<evidence type="ECO:0000313" key="4">
    <source>
        <dbReference type="Proteomes" id="UP000192472"/>
    </source>
</evidence>
<dbReference type="PANTHER" id="PTHR43639">
    <property type="entry name" value="OXIDOREDUCTASE, SHORT-CHAIN DEHYDROGENASE/REDUCTASE FAMILY (AFU_ORTHOLOGUE AFUA_5G02870)"/>
    <property type="match status" value="1"/>
</dbReference>
<evidence type="ECO:0000256" key="2">
    <source>
        <dbReference type="ARBA" id="ARBA00023002"/>
    </source>
</evidence>
<keyword evidence="4" id="KW-1185">Reference proteome</keyword>
<dbReference type="Proteomes" id="UP000192472">
    <property type="component" value="Unassembled WGS sequence"/>
</dbReference>
<dbReference type="InterPro" id="IPR036291">
    <property type="entry name" value="NAD(P)-bd_dom_sf"/>
</dbReference>
<dbReference type="Pfam" id="PF13561">
    <property type="entry name" value="adh_short_C2"/>
    <property type="match status" value="1"/>
</dbReference>
<dbReference type="CDD" id="cd05233">
    <property type="entry name" value="SDR_c"/>
    <property type="match status" value="1"/>
</dbReference>
<dbReference type="EMBL" id="FWYF01000002">
    <property type="protein sequence ID" value="SMD33765.1"/>
    <property type="molecule type" value="Genomic_DNA"/>
</dbReference>
<dbReference type="FunFam" id="3.40.50.720:FF:000173">
    <property type="entry name" value="3-oxoacyl-[acyl-carrier protein] reductase"/>
    <property type="match status" value="1"/>
</dbReference>
<dbReference type="AlphaFoldDB" id="A0A1W2GAS0"/>
<dbReference type="OrthoDB" id="9804104at2"/>
<comment type="similarity">
    <text evidence="1">Belongs to the short-chain dehydrogenases/reductases (SDR) family.</text>
</comment>
<dbReference type="PRINTS" id="PR00080">
    <property type="entry name" value="SDRFAMILY"/>
</dbReference>
<name>A0A1W2GAS0_REIFA</name>
<dbReference type="GO" id="GO:0016491">
    <property type="term" value="F:oxidoreductase activity"/>
    <property type="evidence" value="ECO:0007669"/>
    <property type="project" value="UniProtKB-KW"/>
</dbReference>
<accession>A0A1W2GAS0</accession>
<evidence type="ECO:0000256" key="1">
    <source>
        <dbReference type="ARBA" id="ARBA00006484"/>
    </source>
</evidence>
<dbReference type="InterPro" id="IPR002347">
    <property type="entry name" value="SDR_fam"/>
</dbReference>
<dbReference type="Gene3D" id="3.40.50.720">
    <property type="entry name" value="NAD(P)-binding Rossmann-like Domain"/>
    <property type="match status" value="1"/>
</dbReference>
<organism evidence="3 4">
    <name type="scientific">Reichenbachiella faecimaris</name>
    <dbReference type="NCBI Taxonomy" id="692418"/>
    <lineage>
        <taxon>Bacteria</taxon>
        <taxon>Pseudomonadati</taxon>
        <taxon>Bacteroidota</taxon>
        <taxon>Cytophagia</taxon>
        <taxon>Cytophagales</taxon>
        <taxon>Reichenbachiellaceae</taxon>
        <taxon>Reichenbachiella</taxon>
    </lineage>
</organism>
<dbReference type="SUPFAM" id="SSF51735">
    <property type="entry name" value="NAD(P)-binding Rossmann-fold domains"/>
    <property type="match status" value="1"/>
</dbReference>
<gene>
    <name evidence="3" type="ORF">SAMN04488029_1654</name>
</gene>
<evidence type="ECO:0000313" key="3">
    <source>
        <dbReference type="EMBL" id="SMD33765.1"/>
    </source>
</evidence>
<proteinExistence type="inferred from homology"/>
<reference evidence="3 4" key="1">
    <citation type="submission" date="2017-04" db="EMBL/GenBank/DDBJ databases">
        <authorList>
            <person name="Afonso C.L."/>
            <person name="Miller P.J."/>
            <person name="Scott M.A."/>
            <person name="Spackman E."/>
            <person name="Goraichik I."/>
            <person name="Dimitrov K.M."/>
            <person name="Suarez D.L."/>
            <person name="Swayne D.E."/>
        </authorList>
    </citation>
    <scope>NUCLEOTIDE SEQUENCE [LARGE SCALE GENOMIC DNA]</scope>
    <source>
        <strain evidence="3 4">DSM 26133</strain>
    </source>
</reference>
<keyword evidence="2" id="KW-0560">Oxidoreductase</keyword>
<dbReference type="RefSeq" id="WP_084372175.1">
    <property type="nucleotide sequence ID" value="NZ_FWYF01000002.1"/>
</dbReference>
<dbReference type="PRINTS" id="PR00081">
    <property type="entry name" value="GDHRDH"/>
</dbReference>
<dbReference type="PANTHER" id="PTHR43639:SF1">
    <property type="entry name" value="SHORT-CHAIN DEHYDROGENASE_REDUCTASE FAMILY PROTEIN"/>
    <property type="match status" value="1"/>
</dbReference>